<evidence type="ECO:0000313" key="3">
    <source>
        <dbReference type="Proteomes" id="UP001596138"/>
    </source>
</evidence>
<reference evidence="3" key="1">
    <citation type="journal article" date="2019" name="Int. J. Syst. Evol. Microbiol.">
        <title>The Global Catalogue of Microorganisms (GCM) 10K type strain sequencing project: providing services to taxonomists for standard genome sequencing and annotation.</title>
        <authorList>
            <consortium name="The Broad Institute Genomics Platform"/>
            <consortium name="The Broad Institute Genome Sequencing Center for Infectious Disease"/>
            <person name="Wu L."/>
            <person name="Ma J."/>
        </authorList>
    </citation>
    <scope>NUCLEOTIDE SEQUENCE [LARGE SCALE GENOMIC DNA]</scope>
    <source>
        <strain evidence="3">CGMCC 4.7317</strain>
    </source>
</reference>
<sequence>MTVTIPWLGVLVAFVVAFVANFLWFGPRTMFPIWWRALGHTDGEQLENGDGMAKVFGLTVVGLLVQVLTMSWILQACAALYDQEVTVGTGLLVGALVGAGIAAAASLGHRLFSGQGLKVWAIEVGGDILGLTLIGGVLSFWL</sequence>
<evidence type="ECO:0000313" key="2">
    <source>
        <dbReference type="EMBL" id="MFC6239181.1"/>
    </source>
</evidence>
<accession>A0ABW1T359</accession>
<dbReference type="Pfam" id="PF08570">
    <property type="entry name" value="DUF1761"/>
    <property type="match status" value="1"/>
</dbReference>
<organism evidence="2 3">
    <name type="scientific">Longivirga aurantiaca</name>
    <dbReference type="NCBI Taxonomy" id="1837743"/>
    <lineage>
        <taxon>Bacteria</taxon>
        <taxon>Bacillati</taxon>
        <taxon>Actinomycetota</taxon>
        <taxon>Actinomycetes</taxon>
        <taxon>Sporichthyales</taxon>
        <taxon>Sporichthyaceae</taxon>
        <taxon>Longivirga</taxon>
    </lineage>
</organism>
<dbReference type="RefSeq" id="WP_386768025.1">
    <property type="nucleotide sequence ID" value="NZ_JBHSTI010000008.1"/>
</dbReference>
<feature type="transmembrane region" description="Helical" evidence="1">
    <location>
        <begin position="6"/>
        <end position="26"/>
    </location>
</feature>
<name>A0ABW1T359_9ACTN</name>
<keyword evidence="1" id="KW-0472">Membrane</keyword>
<dbReference type="Proteomes" id="UP001596138">
    <property type="component" value="Unassembled WGS sequence"/>
</dbReference>
<keyword evidence="3" id="KW-1185">Reference proteome</keyword>
<evidence type="ECO:0000256" key="1">
    <source>
        <dbReference type="SAM" id="Phobius"/>
    </source>
</evidence>
<feature type="transmembrane region" description="Helical" evidence="1">
    <location>
        <begin position="87"/>
        <end position="107"/>
    </location>
</feature>
<feature type="transmembrane region" description="Helical" evidence="1">
    <location>
        <begin position="55"/>
        <end position="81"/>
    </location>
</feature>
<dbReference type="InterPro" id="IPR013879">
    <property type="entry name" value="DUF1761"/>
</dbReference>
<comment type="caution">
    <text evidence="2">The sequence shown here is derived from an EMBL/GenBank/DDBJ whole genome shotgun (WGS) entry which is preliminary data.</text>
</comment>
<feature type="transmembrane region" description="Helical" evidence="1">
    <location>
        <begin position="119"/>
        <end position="141"/>
    </location>
</feature>
<dbReference type="EMBL" id="JBHSTI010000008">
    <property type="protein sequence ID" value="MFC6239181.1"/>
    <property type="molecule type" value="Genomic_DNA"/>
</dbReference>
<protein>
    <submittedName>
        <fullName evidence="2">DUF1761 domain-containing protein</fullName>
    </submittedName>
</protein>
<proteinExistence type="predicted"/>
<gene>
    <name evidence="2" type="ORF">ACFQGU_14965</name>
</gene>
<keyword evidence="1" id="KW-0812">Transmembrane</keyword>
<keyword evidence="1" id="KW-1133">Transmembrane helix</keyword>